<comment type="caution">
    <text evidence="1">The sequence shown here is derived from an EMBL/GenBank/DDBJ whole genome shotgun (WGS) entry which is preliminary data.</text>
</comment>
<organism evidence="1 2">
    <name type="scientific">Herbihabitans rhizosphaerae</name>
    <dbReference type="NCBI Taxonomy" id="1872711"/>
    <lineage>
        <taxon>Bacteria</taxon>
        <taxon>Bacillati</taxon>
        <taxon>Actinomycetota</taxon>
        <taxon>Actinomycetes</taxon>
        <taxon>Pseudonocardiales</taxon>
        <taxon>Pseudonocardiaceae</taxon>
        <taxon>Herbihabitans</taxon>
    </lineage>
</organism>
<proteinExistence type="predicted"/>
<dbReference type="EMBL" id="SGWQ01000005">
    <property type="protein sequence ID" value="RZS37529.1"/>
    <property type="molecule type" value="Genomic_DNA"/>
</dbReference>
<dbReference type="Proteomes" id="UP000294257">
    <property type="component" value="Unassembled WGS sequence"/>
</dbReference>
<dbReference type="SUPFAM" id="SSF53756">
    <property type="entry name" value="UDP-Glycosyltransferase/glycogen phosphorylase"/>
    <property type="match status" value="1"/>
</dbReference>
<sequence length="519" mass="56381">MLDIFDDDMRVQVRFTVVPGSAFTEGTAEFLADIEGPVIPWHEAEQRPFALAIAASENGDLHRLNAPLIVLPHGAGRNKFAKPIGGRPPEVSGFTRRQLVRAGRVVPDALVVSHANQLRQLAEQVPEAHDRAVVAGDPCYDRIVASIPNRLEYRESIGISDKQRLVVVSSTWGGYSLLEHLPELPARLLAELPSDEFQVAAILHPAMWHRHGPWQVRKWLRTARESGLQLIPPREGWRACAIAADWLIGDHGSVTLYGAATGVPLLLAGFGDHEVVPGTPMADLGATAPRLDPTTELRPQLEAVADAHRPGRYDPVVRDAFALPGESALALRALAYRLMTLAPPPGAPAVRIVPPAQPEATRVTAHLVHTDVRDREIHLRRYPAAQADAGATDSWRRHLAVHADETDARLAETATVHLGRWAADRLRSYPGARLAAAPVAPRSWQIHVRDTGSLRLDVHGDVDPAIGPSAVHAWLTAHRDLGSLDGVEVVLGTRRATLRVTYRSSSARISSAFGSPSTT</sequence>
<protein>
    <recommendedName>
        <fullName evidence="3">CDP-glycerol:poly(Glycerophosphate) glycerophosphotransferase</fullName>
    </recommendedName>
</protein>
<name>A0A4Q7KLL3_9PSEU</name>
<gene>
    <name evidence="1" type="ORF">EV193_10584</name>
</gene>
<reference evidence="1 2" key="1">
    <citation type="submission" date="2019-02" db="EMBL/GenBank/DDBJ databases">
        <title>Genomic Encyclopedia of Type Strains, Phase IV (KMG-IV): sequencing the most valuable type-strain genomes for metagenomic binning, comparative biology and taxonomic classification.</title>
        <authorList>
            <person name="Goeker M."/>
        </authorList>
    </citation>
    <scope>NUCLEOTIDE SEQUENCE [LARGE SCALE GENOMIC DNA]</scope>
    <source>
        <strain evidence="1 2">DSM 101727</strain>
    </source>
</reference>
<evidence type="ECO:0000313" key="1">
    <source>
        <dbReference type="EMBL" id="RZS37529.1"/>
    </source>
</evidence>
<keyword evidence="2" id="KW-1185">Reference proteome</keyword>
<evidence type="ECO:0008006" key="3">
    <source>
        <dbReference type="Google" id="ProtNLM"/>
    </source>
</evidence>
<dbReference type="RefSeq" id="WP_165401371.1">
    <property type="nucleotide sequence ID" value="NZ_SGWQ01000005.1"/>
</dbReference>
<evidence type="ECO:0000313" key="2">
    <source>
        <dbReference type="Proteomes" id="UP000294257"/>
    </source>
</evidence>
<accession>A0A4Q7KLL3</accession>
<dbReference type="AlphaFoldDB" id="A0A4Q7KLL3"/>